<dbReference type="EMBL" id="QMAP01000019">
    <property type="protein sequence ID" value="RXI44296.1"/>
    <property type="molecule type" value="Genomic_DNA"/>
</dbReference>
<evidence type="ECO:0000313" key="2">
    <source>
        <dbReference type="Proteomes" id="UP000290921"/>
    </source>
</evidence>
<evidence type="ECO:0000313" key="1">
    <source>
        <dbReference type="EMBL" id="RXI44296.1"/>
    </source>
</evidence>
<protein>
    <submittedName>
        <fullName evidence="1">Uncharacterized protein</fullName>
    </submittedName>
</protein>
<comment type="caution">
    <text evidence="1">The sequence shown here is derived from an EMBL/GenBank/DDBJ whole genome shotgun (WGS) entry which is preliminary data.</text>
</comment>
<dbReference type="Proteomes" id="UP000290921">
    <property type="component" value="Unassembled WGS sequence"/>
</dbReference>
<gene>
    <name evidence="1" type="ORF">DP130_13555</name>
</gene>
<dbReference type="RefSeq" id="WP_129031021.1">
    <property type="nucleotide sequence ID" value="NZ_QMAP01000019.1"/>
</dbReference>
<dbReference type="AlphaFoldDB" id="A0A4Q0V9P1"/>
<accession>A0A4Q0V9P1</accession>
<name>A0A4Q0V9P1_CLOTA</name>
<reference evidence="1 2" key="1">
    <citation type="submission" date="2018-06" db="EMBL/GenBank/DDBJ databases">
        <title>Genome conservation of Clostridium tetani.</title>
        <authorList>
            <person name="Bruggemann H."/>
            <person name="Popoff M.R."/>
        </authorList>
    </citation>
    <scope>NUCLEOTIDE SEQUENCE [LARGE SCALE GENOMIC DNA]</scope>
    <source>
        <strain evidence="1 2">2017.061</strain>
    </source>
</reference>
<proteinExistence type="predicted"/>
<sequence>MDKKNKVIKCNTSIVDNNIIESPLFISSIKEIITIGQLEKMDISSSVKRVLKVLKEDFKKSPLPMDYENFPVVYKRWNDSKGMIRELLITSSIPDMTTMDVWNGLIGLYIQKLTPIYFNNENSIYDINEDEMEYTLYELAKFMNKSTGGKSLDKLMSEIIRLNNANYYSFANGVIFDKKNDKYLKSKTKGLSLIVDCEFNSEKRVKDQKVNTKCKVQFNRLIVDNIRYEYIKYINPKEYFALPSRGFTRRLYIYIKGNSYLSNGHRSTYIKRSFHVLRNKLPIHEHQPSKIKERLKKPLENLKKFNIISDYFFGDEVFINGITEKCVYFILEGSKEDLIKKLEKSNPLIKSDNEDLEFKMEIPKDLNSFLVEKGFSEVMAKEILYKYDKWTIIKYILWLEEKEFENNQSVKNFPGMLRFALQGDTVNLENTHKHIVDFVDEKRISEQNIKLNKEEFLKKSYEEYIRKEAEKFKKEDEVAYKVLQDTILENLNVSYENKLREFALFEKNITKLEKENWEEQKKKWHEFNEIREKSRLFKEQFEKSLIIIRNLKFYEDFKRDI</sequence>
<organism evidence="1 2">
    <name type="scientific">Clostridium tetani</name>
    <dbReference type="NCBI Taxonomy" id="1513"/>
    <lineage>
        <taxon>Bacteria</taxon>
        <taxon>Bacillati</taxon>
        <taxon>Bacillota</taxon>
        <taxon>Clostridia</taxon>
        <taxon>Eubacteriales</taxon>
        <taxon>Clostridiaceae</taxon>
        <taxon>Clostridium</taxon>
    </lineage>
</organism>